<evidence type="ECO:0000256" key="8">
    <source>
        <dbReference type="RuleBase" id="RU004504"/>
    </source>
</evidence>
<reference evidence="11" key="1">
    <citation type="journal article" date="2018" name="Front. Microbiol.">
        <title>Genome-Based Analysis Reveals the Taxonomy and Diversity of the Family Idiomarinaceae.</title>
        <authorList>
            <person name="Liu Y."/>
            <person name="Lai Q."/>
            <person name="Shao Z."/>
        </authorList>
    </citation>
    <scope>NUCLEOTIDE SEQUENCE [LARGE SCALE GENOMIC DNA]</scope>
    <source>
        <strain evidence="11">BH195</strain>
    </source>
</reference>
<dbReference type="PANTHER" id="PTHR43586">
    <property type="entry name" value="CYSTEINE DESULFURASE"/>
    <property type="match status" value="1"/>
</dbReference>
<evidence type="ECO:0000256" key="1">
    <source>
        <dbReference type="ARBA" id="ARBA00001933"/>
    </source>
</evidence>
<evidence type="ECO:0000256" key="2">
    <source>
        <dbReference type="ARBA" id="ARBA00002824"/>
    </source>
</evidence>
<comment type="catalytic activity">
    <reaction evidence="7">
        <text>(sulfur carrier)-H + L-cysteine = (sulfur carrier)-SH + L-alanine</text>
        <dbReference type="Rhea" id="RHEA:43892"/>
        <dbReference type="Rhea" id="RHEA-COMP:14737"/>
        <dbReference type="Rhea" id="RHEA-COMP:14739"/>
        <dbReference type="ChEBI" id="CHEBI:29917"/>
        <dbReference type="ChEBI" id="CHEBI:35235"/>
        <dbReference type="ChEBI" id="CHEBI:57972"/>
        <dbReference type="ChEBI" id="CHEBI:64428"/>
        <dbReference type="EC" id="2.8.1.7"/>
    </reaction>
</comment>
<accession>A0A432XZV1</accession>
<dbReference type="Gene3D" id="3.90.1150.10">
    <property type="entry name" value="Aspartate Aminotransferase, domain 1"/>
    <property type="match status" value="1"/>
</dbReference>
<dbReference type="InterPro" id="IPR015421">
    <property type="entry name" value="PyrdxlP-dep_Trfase_major"/>
</dbReference>
<dbReference type="PIRSF" id="PIRSF005572">
    <property type="entry name" value="NifS"/>
    <property type="match status" value="1"/>
</dbReference>
<dbReference type="InterPro" id="IPR015422">
    <property type="entry name" value="PyrdxlP-dep_Trfase_small"/>
</dbReference>
<dbReference type="OrthoDB" id="9808002at2"/>
<keyword evidence="6" id="KW-0663">Pyridoxal phosphate</keyword>
<dbReference type="EMBL" id="PIPW01000001">
    <property type="protein sequence ID" value="RUO54203.1"/>
    <property type="molecule type" value="Genomic_DNA"/>
</dbReference>
<evidence type="ECO:0000256" key="3">
    <source>
        <dbReference type="ARBA" id="ARBA00010447"/>
    </source>
</evidence>
<keyword evidence="11" id="KW-1185">Reference proteome</keyword>
<dbReference type="Pfam" id="PF00266">
    <property type="entry name" value="Aminotran_5"/>
    <property type="match status" value="1"/>
</dbReference>
<dbReference type="RefSeq" id="WP_126761377.1">
    <property type="nucleotide sequence ID" value="NZ_JBHLTZ010000004.1"/>
</dbReference>
<evidence type="ECO:0000259" key="9">
    <source>
        <dbReference type="Pfam" id="PF00266"/>
    </source>
</evidence>
<dbReference type="EC" id="2.8.1.7" evidence="4"/>
<dbReference type="InterPro" id="IPR015424">
    <property type="entry name" value="PyrdxlP-dep_Trfase"/>
</dbReference>
<evidence type="ECO:0000256" key="7">
    <source>
        <dbReference type="ARBA" id="ARBA00050776"/>
    </source>
</evidence>
<dbReference type="PROSITE" id="PS00595">
    <property type="entry name" value="AA_TRANSFER_CLASS_5"/>
    <property type="match status" value="1"/>
</dbReference>
<feature type="domain" description="Aminotransferase class V" evidence="9">
    <location>
        <begin position="32"/>
        <end position="399"/>
    </location>
</feature>
<dbReference type="InterPro" id="IPR000192">
    <property type="entry name" value="Aminotrans_V_dom"/>
</dbReference>
<dbReference type="SUPFAM" id="SSF53383">
    <property type="entry name" value="PLP-dependent transferases"/>
    <property type="match status" value="1"/>
</dbReference>
<dbReference type="PANTHER" id="PTHR43586:SF8">
    <property type="entry name" value="CYSTEINE DESULFURASE 1, CHLOROPLASTIC"/>
    <property type="match status" value="1"/>
</dbReference>
<name>A0A432XZV1_9GAMM</name>
<comment type="function">
    <text evidence="2">Catalyzes the removal of elemental sulfur and selenium atoms from L-cysteine, L-cystine, L-selenocysteine, and L-selenocystine to produce L-alanine.</text>
</comment>
<dbReference type="InterPro" id="IPR016454">
    <property type="entry name" value="Cysteine_dSase"/>
</dbReference>
<comment type="cofactor">
    <cofactor evidence="1 8">
        <name>pyridoxal 5'-phosphate</name>
        <dbReference type="ChEBI" id="CHEBI:597326"/>
    </cofactor>
</comment>
<evidence type="ECO:0000313" key="10">
    <source>
        <dbReference type="EMBL" id="RUO54203.1"/>
    </source>
</evidence>
<gene>
    <name evidence="10" type="ORF">CWI69_01915</name>
</gene>
<protein>
    <recommendedName>
        <fullName evidence="5">Probable cysteine desulfurase</fullName>
        <ecNumber evidence="4">2.8.1.7</ecNumber>
    </recommendedName>
</protein>
<dbReference type="Proteomes" id="UP000287198">
    <property type="component" value="Unassembled WGS sequence"/>
</dbReference>
<comment type="similarity">
    <text evidence="3">Belongs to the class-V pyridoxal-phosphate-dependent aminotransferase family. Csd subfamily.</text>
</comment>
<evidence type="ECO:0000256" key="5">
    <source>
        <dbReference type="ARBA" id="ARBA00021850"/>
    </source>
</evidence>
<evidence type="ECO:0000256" key="4">
    <source>
        <dbReference type="ARBA" id="ARBA00012239"/>
    </source>
</evidence>
<sequence length="413" mass="45512">MHWSQAVPEQKQQGYQVPRAEFALWREQPDLVYLDSAASCQVPDRVLQRFMRYYQHEHANAHRGAYPLAQQATQQLEHARSSLASWIGTDAEHLVFTAGATHSLNLLAQGLNIDWQAGDEIVISRAEHHANFLPWQRLAAQHQLKIRWLDLDPVTGALRSSWPELITPRCKLLAVTLASNVTGQIFPIAELCQRAAAMGALSIIDAAQAVGSVPLDVAALGCDALTFSAHKMYSVTGCGVLYLSDQMQQKLEPALLGGGMVARVGTDTSQWLSGVQKYEAGTPNTAAILACAEAAVWLTEQREQGLTPYLAELNITLAQQLAERDWIRVLPRQEPTLPVLSFYSPQVHAYDLASFLAEQGIAVRAGGHCAQPLLDYWQHEAVVRVSLAAYTTRADSERLLAALDQAYQLFAED</sequence>
<dbReference type="AlphaFoldDB" id="A0A432XZV1"/>
<evidence type="ECO:0000256" key="6">
    <source>
        <dbReference type="ARBA" id="ARBA00022898"/>
    </source>
</evidence>
<dbReference type="GO" id="GO:0031071">
    <property type="term" value="F:cysteine desulfurase activity"/>
    <property type="evidence" value="ECO:0007669"/>
    <property type="project" value="UniProtKB-EC"/>
</dbReference>
<proteinExistence type="inferred from homology"/>
<organism evidence="10 11">
    <name type="scientific">Pseudidiomarina halophila</name>
    <dbReference type="NCBI Taxonomy" id="1449799"/>
    <lineage>
        <taxon>Bacteria</taxon>
        <taxon>Pseudomonadati</taxon>
        <taxon>Pseudomonadota</taxon>
        <taxon>Gammaproteobacteria</taxon>
        <taxon>Alteromonadales</taxon>
        <taxon>Idiomarinaceae</taxon>
        <taxon>Pseudidiomarina</taxon>
    </lineage>
</organism>
<evidence type="ECO:0000313" key="11">
    <source>
        <dbReference type="Proteomes" id="UP000287198"/>
    </source>
</evidence>
<dbReference type="Gene3D" id="3.40.640.10">
    <property type="entry name" value="Type I PLP-dependent aspartate aminotransferase-like (Major domain)"/>
    <property type="match status" value="1"/>
</dbReference>
<dbReference type="InterPro" id="IPR020578">
    <property type="entry name" value="Aminotrans_V_PyrdxlP_BS"/>
</dbReference>
<comment type="caution">
    <text evidence="10">The sequence shown here is derived from an EMBL/GenBank/DDBJ whole genome shotgun (WGS) entry which is preliminary data.</text>
</comment>